<reference evidence="11 12" key="1">
    <citation type="submission" date="2021-01" db="EMBL/GenBank/DDBJ databases">
        <title>Whole genome shotgun sequence of Actinoplanes couchii NBRC 106145.</title>
        <authorList>
            <person name="Komaki H."/>
            <person name="Tamura T."/>
        </authorList>
    </citation>
    <scope>NUCLEOTIDE SEQUENCE [LARGE SCALE GENOMIC DNA]</scope>
    <source>
        <strain evidence="11 12">NBRC 106145</strain>
    </source>
</reference>
<dbReference type="InterPro" id="IPR013597">
    <property type="entry name" value="Mat_intron_G2"/>
</dbReference>
<comment type="similarity">
    <text evidence="8">Belongs to the bacterial reverse transcriptase family.</text>
</comment>
<dbReference type="PRINTS" id="PR00866">
    <property type="entry name" value="RNADNAPOLMS"/>
</dbReference>
<dbReference type="InterPro" id="IPR051083">
    <property type="entry name" value="GrpII_Intron_Splice-Mob/Def"/>
</dbReference>
<dbReference type="CDD" id="cd01651">
    <property type="entry name" value="RT_G2_intron"/>
    <property type="match status" value="1"/>
</dbReference>
<evidence type="ECO:0000256" key="4">
    <source>
        <dbReference type="ARBA" id="ARBA00022723"/>
    </source>
</evidence>
<dbReference type="Proteomes" id="UP000612282">
    <property type="component" value="Unassembled WGS sequence"/>
</dbReference>
<evidence type="ECO:0000256" key="2">
    <source>
        <dbReference type="ARBA" id="ARBA00022679"/>
    </source>
</evidence>
<dbReference type="PROSITE" id="PS50878">
    <property type="entry name" value="RT_POL"/>
    <property type="match status" value="1"/>
</dbReference>
<dbReference type="NCBIfam" id="TIGR04416">
    <property type="entry name" value="group_II_RT_mat"/>
    <property type="match status" value="1"/>
</dbReference>
<dbReference type="InterPro" id="IPR043502">
    <property type="entry name" value="DNA/RNA_pol_sf"/>
</dbReference>
<keyword evidence="5" id="KW-0460">Magnesium</keyword>
<protein>
    <recommendedName>
        <fullName evidence="1">RNA-directed DNA polymerase</fullName>
        <ecNumber evidence="1">2.7.7.49</ecNumber>
    </recommendedName>
</protein>
<evidence type="ECO:0000313" key="11">
    <source>
        <dbReference type="EMBL" id="GID60347.1"/>
    </source>
</evidence>
<evidence type="ECO:0000256" key="6">
    <source>
        <dbReference type="ARBA" id="ARBA00022918"/>
    </source>
</evidence>
<dbReference type="SUPFAM" id="SSF56672">
    <property type="entry name" value="DNA/RNA polymerases"/>
    <property type="match status" value="1"/>
</dbReference>
<evidence type="ECO:0000256" key="9">
    <source>
        <dbReference type="ARBA" id="ARBA00048173"/>
    </source>
</evidence>
<evidence type="ECO:0000256" key="7">
    <source>
        <dbReference type="ARBA" id="ARBA00023118"/>
    </source>
</evidence>
<evidence type="ECO:0000256" key="8">
    <source>
        <dbReference type="ARBA" id="ARBA00034120"/>
    </source>
</evidence>
<comment type="catalytic activity">
    <reaction evidence="9">
        <text>DNA(n) + a 2'-deoxyribonucleoside 5'-triphosphate = DNA(n+1) + diphosphate</text>
        <dbReference type="Rhea" id="RHEA:22508"/>
        <dbReference type="Rhea" id="RHEA-COMP:17339"/>
        <dbReference type="Rhea" id="RHEA-COMP:17340"/>
        <dbReference type="ChEBI" id="CHEBI:33019"/>
        <dbReference type="ChEBI" id="CHEBI:61560"/>
        <dbReference type="ChEBI" id="CHEBI:173112"/>
        <dbReference type="EC" id="2.7.7.49"/>
    </reaction>
</comment>
<gene>
    <name evidence="11" type="primary">ltrA</name>
    <name evidence="11" type="ORF">Aco03nite_087510</name>
</gene>
<accession>A0ABQ3XPB1</accession>
<keyword evidence="4" id="KW-0479">Metal-binding</keyword>
<sequence length="416" mass="48420">MNQPSLSGKSHDISKHLIWDAWLKVKGNGGAAGADGVTIEQFEQNLSNNLYRLWNRMSSGSYFPGPVRAVEIPKKGGVRILGIPNVIDRVAQTAAVLVLEPDVEKVFHDDSYGYRPGRSPIDAVRMCRERCFRRDWVVDMDVKAFFDSVPWDLMLKAIARHVSQSWVMLYVTRWLQTSMLKPDGTLARRTKGTPQGGPISPLIANIFLHYGFDTWMAREFPAIWFERFADDVVVHCVTERQAHHVWQAIDRRFADIGLQLHPDKTRIVYCKDDRRRQSYGRVTFTFCGYTFRPRKAWDKIRRRSRTGFLPAVAPGKLADMSRKVASWRLHRRTTENLADLAGEINPALRGWLNYFTAFYPSAVIPIGKRTDRHLMRWARWKYKRLKPSEDRTRTWLKAVRERKPRMFAHWALRYTT</sequence>
<dbReference type="Pfam" id="PF08388">
    <property type="entry name" value="GIIM"/>
    <property type="match status" value="1"/>
</dbReference>
<dbReference type="PANTHER" id="PTHR34047">
    <property type="entry name" value="NUCLEAR INTRON MATURASE 1, MITOCHONDRIAL-RELATED"/>
    <property type="match status" value="1"/>
</dbReference>
<name>A0ABQ3XPB1_9ACTN</name>
<keyword evidence="12" id="KW-1185">Reference proteome</keyword>
<keyword evidence="3" id="KW-0548">Nucleotidyltransferase</keyword>
<evidence type="ECO:0000259" key="10">
    <source>
        <dbReference type="PROSITE" id="PS50878"/>
    </source>
</evidence>
<dbReference type="InterPro" id="IPR000477">
    <property type="entry name" value="RT_dom"/>
</dbReference>
<evidence type="ECO:0000256" key="3">
    <source>
        <dbReference type="ARBA" id="ARBA00022695"/>
    </source>
</evidence>
<feature type="domain" description="Reverse transcriptase" evidence="10">
    <location>
        <begin position="51"/>
        <end position="291"/>
    </location>
</feature>
<dbReference type="InterPro" id="IPR030931">
    <property type="entry name" value="Group_II_RT_mat"/>
</dbReference>
<dbReference type="Pfam" id="PF00078">
    <property type="entry name" value="RVT_1"/>
    <property type="match status" value="1"/>
</dbReference>
<evidence type="ECO:0000256" key="1">
    <source>
        <dbReference type="ARBA" id="ARBA00012493"/>
    </source>
</evidence>
<keyword evidence="2" id="KW-0808">Transferase</keyword>
<dbReference type="InterPro" id="IPR000123">
    <property type="entry name" value="Reverse_transcriptase_msDNA"/>
</dbReference>
<organism evidence="11 12">
    <name type="scientific">Actinoplanes couchii</name>
    <dbReference type="NCBI Taxonomy" id="403638"/>
    <lineage>
        <taxon>Bacteria</taxon>
        <taxon>Bacillati</taxon>
        <taxon>Actinomycetota</taxon>
        <taxon>Actinomycetes</taxon>
        <taxon>Micromonosporales</taxon>
        <taxon>Micromonosporaceae</taxon>
        <taxon>Actinoplanes</taxon>
    </lineage>
</organism>
<dbReference type="PANTHER" id="PTHR34047:SF3">
    <property type="entry name" value="BLR2052 PROTEIN"/>
    <property type="match status" value="1"/>
</dbReference>
<keyword evidence="6 11" id="KW-0695">RNA-directed DNA polymerase</keyword>
<dbReference type="GO" id="GO:0003964">
    <property type="term" value="F:RNA-directed DNA polymerase activity"/>
    <property type="evidence" value="ECO:0007669"/>
    <property type="project" value="UniProtKB-KW"/>
</dbReference>
<dbReference type="RefSeq" id="WP_203807277.1">
    <property type="nucleotide sequence ID" value="NZ_BAAAQE010000009.1"/>
</dbReference>
<dbReference type="EC" id="2.7.7.49" evidence="1"/>
<proteinExistence type="inferred from homology"/>
<keyword evidence="7" id="KW-0051">Antiviral defense</keyword>
<comment type="caution">
    <text evidence="11">The sequence shown here is derived from an EMBL/GenBank/DDBJ whole genome shotgun (WGS) entry which is preliminary data.</text>
</comment>
<evidence type="ECO:0000313" key="12">
    <source>
        <dbReference type="Proteomes" id="UP000612282"/>
    </source>
</evidence>
<evidence type="ECO:0000256" key="5">
    <source>
        <dbReference type="ARBA" id="ARBA00022842"/>
    </source>
</evidence>
<dbReference type="EMBL" id="BOMG01000106">
    <property type="protein sequence ID" value="GID60347.1"/>
    <property type="molecule type" value="Genomic_DNA"/>
</dbReference>